<dbReference type="AlphaFoldDB" id="A0A066XQ96"/>
<dbReference type="InterPro" id="IPR001138">
    <property type="entry name" value="Zn2Cys6_DnaBD"/>
</dbReference>
<evidence type="ECO:0000256" key="7">
    <source>
        <dbReference type="SAM" id="MobiDB-lite"/>
    </source>
</evidence>
<dbReference type="Gene3D" id="4.10.240.10">
    <property type="entry name" value="Zn(2)-C6 fungal-type DNA-binding domain"/>
    <property type="match status" value="1"/>
</dbReference>
<dbReference type="CDD" id="cd00067">
    <property type="entry name" value="GAL4"/>
    <property type="match status" value="1"/>
</dbReference>
<reference evidence="11" key="1">
    <citation type="journal article" date="2014" name="Genome Announc.">
        <title>Draft genome sequence of Colletotrichum sublineola, a destructive pathogen of cultivated sorghum.</title>
        <authorList>
            <person name="Baroncelli R."/>
            <person name="Sanz-Martin J.M."/>
            <person name="Rech G.E."/>
            <person name="Sukno S.A."/>
            <person name="Thon M.R."/>
        </authorList>
    </citation>
    <scope>NUCLEOTIDE SEQUENCE [LARGE SCALE GENOMIC DNA]</scope>
    <source>
        <strain evidence="11">TX430BB</strain>
    </source>
</reference>
<dbReference type="PROSITE" id="PS00463">
    <property type="entry name" value="ZN2_CY6_FUNGAL_1"/>
    <property type="match status" value="1"/>
</dbReference>
<feature type="region of interest" description="Disordered" evidence="7">
    <location>
        <begin position="365"/>
        <end position="386"/>
    </location>
</feature>
<gene>
    <name evidence="10" type="ORF">CSUB01_07904</name>
</gene>
<dbReference type="PANTHER" id="PTHR47540:SF2">
    <property type="entry name" value="ZN(II)2CYS6 TRANSCRIPTION FACTOR (EUROFUNG)"/>
    <property type="match status" value="1"/>
</dbReference>
<comment type="subcellular location">
    <subcellularLocation>
        <location evidence="1">Nucleus</location>
    </subcellularLocation>
</comment>
<comment type="caution">
    <text evidence="10">The sequence shown here is derived from an EMBL/GenBank/DDBJ whole genome shotgun (WGS) entry which is preliminary data.</text>
</comment>
<organism evidence="10 11">
    <name type="scientific">Colletotrichum sublineola</name>
    <name type="common">Sorghum anthracnose fungus</name>
    <dbReference type="NCBI Taxonomy" id="1173701"/>
    <lineage>
        <taxon>Eukaryota</taxon>
        <taxon>Fungi</taxon>
        <taxon>Dikarya</taxon>
        <taxon>Ascomycota</taxon>
        <taxon>Pezizomycotina</taxon>
        <taxon>Sordariomycetes</taxon>
        <taxon>Hypocreomycetidae</taxon>
        <taxon>Glomerellales</taxon>
        <taxon>Glomerellaceae</taxon>
        <taxon>Colletotrichum</taxon>
        <taxon>Colletotrichum graminicola species complex</taxon>
    </lineage>
</organism>
<dbReference type="STRING" id="1173701.A0A066XQ96"/>
<dbReference type="GO" id="GO:0043565">
    <property type="term" value="F:sequence-specific DNA binding"/>
    <property type="evidence" value="ECO:0007669"/>
    <property type="project" value="TreeGrafter"/>
</dbReference>
<dbReference type="OrthoDB" id="3037908at2759"/>
<dbReference type="EMBL" id="JMSE01000262">
    <property type="protein sequence ID" value="KDN71052.1"/>
    <property type="molecule type" value="Genomic_DNA"/>
</dbReference>
<accession>A0A066XQ96</accession>
<feature type="transmembrane region" description="Helical" evidence="8">
    <location>
        <begin position="282"/>
        <end position="299"/>
    </location>
</feature>
<evidence type="ECO:0000259" key="9">
    <source>
        <dbReference type="PROSITE" id="PS50048"/>
    </source>
</evidence>
<evidence type="ECO:0000256" key="1">
    <source>
        <dbReference type="ARBA" id="ARBA00004123"/>
    </source>
</evidence>
<dbReference type="InterPro" id="IPR036864">
    <property type="entry name" value="Zn2-C6_fun-type_DNA-bd_sf"/>
</dbReference>
<dbReference type="CDD" id="cd12148">
    <property type="entry name" value="fungal_TF_MHR"/>
    <property type="match status" value="1"/>
</dbReference>
<keyword evidence="2" id="KW-0479">Metal-binding</keyword>
<keyword evidence="4" id="KW-0238">DNA-binding</keyword>
<dbReference type="SUPFAM" id="SSF57701">
    <property type="entry name" value="Zn2/Cys6 DNA-binding domain"/>
    <property type="match status" value="1"/>
</dbReference>
<keyword evidence="8" id="KW-1133">Transmembrane helix</keyword>
<evidence type="ECO:0000256" key="3">
    <source>
        <dbReference type="ARBA" id="ARBA00023015"/>
    </source>
</evidence>
<dbReference type="HOGENOM" id="CLU_715739_0_0_1"/>
<dbReference type="GO" id="GO:0045944">
    <property type="term" value="P:positive regulation of transcription by RNA polymerase II"/>
    <property type="evidence" value="ECO:0007669"/>
    <property type="project" value="TreeGrafter"/>
</dbReference>
<feature type="compositionally biased region" description="Pro residues" evidence="7">
    <location>
        <begin position="376"/>
        <end position="386"/>
    </location>
</feature>
<evidence type="ECO:0000256" key="4">
    <source>
        <dbReference type="ARBA" id="ARBA00023125"/>
    </source>
</evidence>
<keyword evidence="5" id="KW-0804">Transcription</keyword>
<dbReference type="SMART" id="SM00066">
    <property type="entry name" value="GAL4"/>
    <property type="match status" value="1"/>
</dbReference>
<keyword evidence="6" id="KW-0539">Nucleus</keyword>
<dbReference type="PROSITE" id="PS50048">
    <property type="entry name" value="ZN2_CY6_FUNGAL_2"/>
    <property type="match status" value="1"/>
</dbReference>
<dbReference type="GO" id="GO:0006351">
    <property type="term" value="P:DNA-templated transcription"/>
    <property type="evidence" value="ECO:0007669"/>
    <property type="project" value="InterPro"/>
</dbReference>
<name>A0A066XQ96_COLSU</name>
<dbReference type="Pfam" id="PF00172">
    <property type="entry name" value="Zn_clus"/>
    <property type="match status" value="1"/>
</dbReference>
<evidence type="ECO:0000256" key="2">
    <source>
        <dbReference type="ARBA" id="ARBA00022723"/>
    </source>
</evidence>
<keyword evidence="11" id="KW-1185">Reference proteome</keyword>
<dbReference type="InterPro" id="IPR007219">
    <property type="entry name" value="XnlR_reg_dom"/>
</dbReference>
<dbReference type="SMART" id="SM00906">
    <property type="entry name" value="Fungal_trans"/>
    <property type="match status" value="1"/>
</dbReference>
<protein>
    <submittedName>
        <fullName evidence="10">Putative fungal specific transcription factor domain-containing protein</fullName>
    </submittedName>
</protein>
<evidence type="ECO:0000256" key="6">
    <source>
        <dbReference type="ARBA" id="ARBA00023242"/>
    </source>
</evidence>
<dbReference type="Pfam" id="PF04082">
    <property type="entry name" value="Fungal_trans"/>
    <property type="match status" value="1"/>
</dbReference>
<feature type="domain" description="Zn(2)-C6 fungal-type" evidence="9">
    <location>
        <begin position="23"/>
        <end position="52"/>
    </location>
</feature>
<proteinExistence type="predicted"/>
<keyword evidence="8" id="KW-0472">Membrane</keyword>
<evidence type="ECO:0000313" key="10">
    <source>
        <dbReference type="EMBL" id="KDN71052.1"/>
    </source>
</evidence>
<keyword evidence="3" id="KW-0805">Transcription regulation</keyword>
<dbReference type="InterPro" id="IPR051711">
    <property type="entry name" value="Stress_Response_Reg"/>
</dbReference>
<dbReference type="Proteomes" id="UP000027238">
    <property type="component" value="Unassembled WGS sequence"/>
</dbReference>
<sequence>MDQHSPEAGPAANRRKLQKVSRACDFCKQRKAKCSGTIPCDKCTRKGLTCVYDAKYSRGRPPTPPPSSAAWSTRSKKEASHRGSVAGRAQCRMRTFWKAYVLDKYLGVVLGRPRHFHDDDIDQGYPDRIDDEDMRAQGPVERLEEHSGCHIDALIFHAKIAQIIGNTSREVYSIKPISERERVAAAHRLGEEIHEWRASLPPQLSSIRPSMLTPSFRRQATVLKLAYSHAIMHANRLFLLGNLSSSAGGGEAQVAECIGAARTVLETVDDIAAEGPPIFHPFWWMQYVTFCALLVTYVWDMQRKRRGGLVLSLEGEGEGRAAKHARLMDLAERCQMHLARATASNSPSCRYAVILEEFRTEGLGQVARNKNQAPAAQPPPHRTPRQ</sequence>
<dbReference type="PANTHER" id="PTHR47540">
    <property type="entry name" value="THIAMINE REPRESSIBLE GENES REGULATORY PROTEIN THI5"/>
    <property type="match status" value="1"/>
</dbReference>
<dbReference type="GO" id="GO:0008270">
    <property type="term" value="F:zinc ion binding"/>
    <property type="evidence" value="ECO:0007669"/>
    <property type="project" value="InterPro"/>
</dbReference>
<dbReference type="GO" id="GO:0000981">
    <property type="term" value="F:DNA-binding transcription factor activity, RNA polymerase II-specific"/>
    <property type="evidence" value="ECO:0007669"/>
    <property type="project" value="InterPro"/>
</dbReference>
<dbReference type="eggNOG" id="ENOG502S0TA">
    <property type="taxonomic scope" value="Eukaryota"/>
</dbReference>
<evidence type="ECO:0000313" key="11">
    <source>
        <dbReference type="Proteomes" id="UP000027238"/>
    </source>
</evidence>
<keyword evidence="8" id="KW-0812">Transmembrane</keyword>
<dbReference type="GO" id="GO:0005634">
    <property type="term" value="C:nucleus"/>
    <property type="evidence" value="ECO:0007669"/>
    <property type="project" value="UniProtKB-SubCell"/>
</dbReference>
<evidence type="ECO:0000256" key="5">
    <source>
        <dbReference type="ARBA" id="ARBA00023163"/>
    </source>
</evidence>
<feature type="region of interest" description="Disordered" evidence="7">
    <location>
        <begin position="56"/>
        <end position="84"/>
    </location>
</feature>
<evidence type="ECO:0000256" key="8">
    <source>
        <dbReference type="SAM" id="Phobius"/>
    </source>
</evidence>